<proteinExistence type="predicted"/>
<accession>A0A168QI46</accession>
<dbReference type="AlphaFoldDB" id="A0A168QI46"/>
<dbReference type="Proteomes" id="UP000078561">
    <property type="component" value="Unassembled WGS sequence"/>
</dbReference>
<protein>
    <submittedName>
        <fullName evidence="1">Uncharacterized protein</fullName>
    </submittedName>
</protein>
<keyword evidence="2" id="KW-1185">Reference proteome</keyword>
<dbReference type="EMBL" id="LT554417">
    <property type="protein sequence ID" value="SAM04764.1"/>
    <property type="molecule type" value="Genomic_DNA"/>
</dbReference>
<sequence>MLTEIDDIWSTAATCKKPEWARLASWDDMGVDDINMVDATSTNIQQTVSSSSFLTESCDCIEALYQMRFPDTVVVDQERLFEDVMYLLTGVPSLCFEWNQSESRTKGSFRLRMTRIRLVNVNTETIQQLLQPMIIFGTRMKHLERYIHHIISKPIHPRLVPLRRLLLVVSANLYHTSNTLSCPYSHQQQPVRKINHS</sequence>
<dbReference type="InParanoid" id="A0A168QI46"/>
<gene>
    <name evidence="1" type="primary">ABSGL_10630.1 scaffold 12033</name>
</gene>
<organism evidence="1">
    <name type="scientific">Absidia glauca</name>
    <name type="common">Pin mould</name>
    <dbReference type="NCBI Taxonomy" id="4829"/>
    <lineage>
        <taxon>Eukaryota</taxon>
        <taxon>Fungi</taxon>
        <taxon>Fungi incertae sedis</taxon>
        <taxon>Mucoromycota</taxon>
        <taxon>Mucoromycotina</taxon>
        <taxon>Mucoromycetes</taxon>
        <taxon>Mucorales</taxon>
        <taxon>Cunninghamellaceae</taxon>
        <taxon>Absidia</taxon>
    </lineage>
</organism>
<name>A0A168QI46_ABSGL</name>
<evidence type="ECO:0000313" key="2">
    <source>
        <dbReference type="Proteomes" id="UP000078561"/>
    </source>
</evidence>
<dbReference type="OrthoDB" id="775571at2759"/>
<reference evidence="1" key="1">
    <citation type="submission" date="2016-04" db="EMBL/GenBank/DDBJ databases">
        <authorList>
            <person name="Evans L.H."/>
            <person name="Alamgir A."/>
            <person name="Owens N."/>
            <person name="Weber N.D."/>
            <person name="Virtaneva K."/>
            <person name="Barbian K."/>
            <person name="Babar A."/>
            <person name="Rosenke K."/>
        </authorList>
    </citation>
    <scope>NUCLEOTIDE SEQUENCE [LARGE SCALE GENOMIC DNA]</scope>
    <source>
        <strain evidence="1">CBS 101.48</strain>
    </source>
</reference>
<evidence type="ECO:0000313" key="1">
    <source>
        <dbReference type="EMBL" id="SAM04764.1"/>
    </source>
</evidence>